<dbReference type="PRINTS" id="PR00038">
    <property type="entry name" value="HTHLUXR"/>
</dbReference>
<dbReference type="SUPFAM" id="SSF46894">
    <property type="entry name" value="C-terminal effector domain of the bipartite response regulators"/>
    <property type="match status" value="1"/>
</dbReference>
<dbReference type="CDD" id="cd06170">
    <property type="entry name" value="LuxR_C_like"/>
    <property type="match status" value="1"/>
</dbReference>
<name>A0A964BZY6_9CYAN</name>
<dbReference type="SUPFAM" id="SSF55781">
    <property type="entry name" value="GAF domain-like"/>
    <property type="match status" value="1"/>
</dbReference>
<reference evidence="5" key="1">
    <citation type="journal article" date="2021" name="Antonie Van Leeuwenhoek">
        <title>Draft genome and description of Waterburya agarophytonicola gen. nov. sp. nov. (Pleurocapsales, Cyanobacteria): a seaweed symbiont.</title>
        <authorList>
            <person name="Bonthond G."/>
            <person name="Shalygin S."/>
            <person name="Bayer T."/>
            <person name="Weinberger F."/>
        </authorList>
    </citation>
    <scope>NUCLEOTIDE SEQUENCE</scope>
    <source>
        <strain evidence="5">KI4</strain>
    </source>
</reference>
<accession>A0A964BZY6</accession>
<gene>
    <name evidence="5" type="ORF">I4641_22395</name>
</gene>
<dbReference type="InterPro" id="IPR000792">
    <property type="entry name" value="Tscrpt_reg_LuxR_C"/>
</dbReference>
<dbReference type="GO" id="GO:0006355">
    <property type="term" value="P:regulation of DNA-templated transcription"/>
    <property type="evidence" value="ECO:0007669"/>
    <property type="project" value="InterPro"/>
</dbReference>
<evidence type="ECO:0000256" key="3">
    <source>
        <dbReference type="ARBA" id="ARBA00023163"/>
    </source>
</evidence>
<protein>
    <submittedName>
        <fullName evidence="5">LuxR family transcriptional regulator</fullName>
    </submittedName>
</protein>
<sequence length="196" mass="22068">MSCNARGVSDRFIERYQLIGQSVDPVLQYVRDYHAPAHETLILPQGTWKESQLYQRCCIEYNHEHIMTGPIVGNGRLIGTLNFARIGITSAFSDRDLSNLGAVCLHVSACLASLRQQNNSENSFSLVERENSQISLLTKREIQVVDLVARGLTNAEIGKELWISHNTVKQALKTVFRKLEVSSRVEMIAKILKAKE</sequence>
<dbReference type="InterPro" id="IPR036388">
    <property type="entry name" value="WH-like_DNA-bd_sf"/>
</dbReference>
<comment type="caution">
    <text evidence="5">The sequence shown here is derived from an EMBL/GenBank/DDBJ whole genome shotgun (WGS) entry which is preliminary data.</text>
</comment>
<dbReference type="SMART" id="SM00421">
    <property type="entry name" value="HTH_LUXR"/>
    <property type="match status" value="1"/>
</dbReference>
<dbReference type="PANTHER" id="PTHR44688:SF16">
    <property type="entry name" value="DNA-BINDING TRANSCRIPTIONAL ACTIVATOR DEVR_DOSR"/>
    <property type="match status" value="1"/>
</dbReference>
<keyword evidence="2" id="KW-0238">DNA-binding</keyword>
<organism evidence="5 6">
    <name type="scientific">Waterburya agarophytonicola KI4</name>
    <dbReference type="NCBI Taxonomy" id="2874699"/>
    <lineage>
        <taxon>Bacteria</taxon>
        <taxon>Bacillati</taxon>
        <taxon>Cyanobacteriota</taxon>
        <taxon>Cyanophyceae</taxon>
        <taxon>Pleurocapsales</taxon>
        <taxon>Hyellaceae</taxon>
        <taxon>Waterburya</taxon>
        <taxon>Waterburya agarophytonicola</taxon>
    </lineage>
</organism>
<evidence type="ECO:0000313" key="5">
    <source>
        <dbReference type="EMBL" id="MCC0179701.1"/>
    </source>
</evidence>
<dbReference type="PANTHER" id="PTHR44688">
    <property type="entry name" value="DNA-BINDING TRANSCRIPTIONAL ACTIVATOR DEVR_DOSR"/>
    <property type="match status" value="1"/>
</dbReference>
<evidence type="ECO:0000259" key="4">
    <source>
        <dbReference type="PROSITE" id="PS50043"/>
    </source>
</evidence>
<keyword evidence="1" id="KW-0805">Transcription regulation</keyword>
<keyword evidence="6" id="KW-1185">Reference proteome</keyword>
<dbReference type="EMBL" id="JADWDC010000104">
    <property type="protein sequence ID" value="MCC0179701.1"/>
    <property type="molecule type" value="Genomic_DNA"/>
</dbReference>
<dbReference type="InterPro" id="IPR016032">
    <property type="entry name" value="Sig_transdc_resp-reg_C-effctor"/>
</dbReference>
<feature type="domain" description="HTH luxR-type" evidence="4">
    <location>
        <begin position="130"/>
        <end position="195"/>
    </location>
</feature>
<evidence type="ECO:0000256" key="2">
    <source>
        <dbReference type="ARBA" id="ARBA00023125"/>
    </source>
</evidence>
<dbReference type="AlphaFoldDB" id="A0A964BZY6"/>
<evidence type="ECO:0000313" key="6">
    <source>
        <dbReference type="Proteomes" id="UP000729733"/>
    </source>
</evidence>
<dbReference type="Gene3D" id="1.10.10.10">
    <property type="entry name" value="Winged helix-like DNA-binding domain superfamily/Winged helix DNA-binding domain"/>
    <property type="match status" value="1"/>
</dbReference>
<dbReference type="GO" id="GO:0003677">
    <property type="term" value="F:DNA binding"/>
    <property type="evidence" value="ECO:0007669"/>
    <property type="project" value="UniProtKB-KW"/>
</dbReference>
<dbReference type="Pfam" id="PF00196">
    <property type="entry name" value="GerE"/>
    <property type="match status" value="1"/>
</dbReference>
<evidence type="ECO:0000256" key="1">
    <source>
        <dbReference type="ARBA" id="ARBA00023015"/>
    </source>
</evidence>
<keyword evidence="3" id="KW-0804">Transcription</keyword>
<dbReference type="PROSITE" id="PS50043">
    <property type="entry name" value="HTH_LUXR_2"/>
    <property type="match status" value="1"/>
</dbReference>
<dbReference type="Proteomes" id="UP000729733">
    <property type="component" value="Unassembled WGS sequence"/>
</dbReference>
<proteinExistence type="predicted"/>